<dbReference type="SUPFAM" id="SSF55811">
    <property type="entry name" value="Nudix"/>
    <property type="match status" value="1"/>
</dbReference>
<dbReference type="GO" id="GO:0046872">
    <property type="term" value="F:metal ion binding"/>
    <property type="evidence" value="ECO:0007669"/>
    <property type="project" value="UniProtKB-KW"/>
</dbReference>
<sequence>MQMDIDRITLTRVLESRLHTGYASIGINSLDDCKGKRRIPAAVLLIIHFTDGYAKIILCKRSERLRNHAGQISLPGGRFKPEDGSLLDTALREAREEIGVDISKDSILGSLDDVDTFSSNFTVKPFVAVLDSIGSIKIDGKEVDYIIDAPLVELLSSISRDEEHGYREAYKFIYNGHVVWGATARILKQLRDILEDVIPLHH</sequence>
<evidence type="ECO:0000256" key="3">
    <source>
        <dbReference type="ARBA" id="ARBA00022723"/>
    </source>
</evidence>
<dbReference type="KEGG" id="ncv:NCAV_1404"/>
<evidence type="ECO:0000259" key="7">
    <source>
        <dbReference type="PROSITE" id="PS51462"/>
    </source>
</evidence>
<dbReference type="RefSeq" id="WP_103286797.1">
    <property type="nucleotide sequence ID" value="NZ_LT981265.1"/>
</dbReference>
<feature type="domain" description="Nudix hydrolase" evidence="7">
    <location>
        <begin position="36"/>
        <end position="174"/>
    </location>
</feature>
<evidence type="ECO:0000313" key="9">
    <source>
        <dbReference type="Proteomes" id="UP000236248"/>
    </source>
</evidence>
<gene>
    <name evidence="8" type="ORF">NCAV_1404</name>
</gene>
<dbReference type="GeneID" id="41595403"/>
<comment type="cofactor">
    <cofactor evidence="2">
        <name>Mg(2+)</name>
        <dbReference type="ChEBI" id="CHEBI:18420"/>
    </cofactor>
</comment>
<comment type="cofactor">
    <cofactor evidence="1">
        <name>Mn(2+)</name>
        <dbReference type="ChEBI" id="CHEBI:29035"/>
    </cofactor>
</comment>
<evidence type="ECO:0000256" key="2">
    <source>
        <dbReference type="ARBA" id="ARBA00001946"/>
    </source>
</evidence>
<evidence type="ECO:0000256" key="1">
    <source>
        <dbReference type="ARBA" id="ARBA00001936"/>
    </source>
</evidence>
<dbReference type="InterPro" id="IPR015797">
    <property type="entry name" value="NUDIX_hydrolase-like_dom_sf"/>
</dbReference>
<dbReference type="Gene3D" id="3.90.79.10">
    <property type="entry name" value="Nucleoside Triphosphate Pyrophosphohydrolase"/>
    <property type="match status" value="1"/>
</dbReference>
<keyword evidence="5" id="KW-0460">Magnesium</keyword>
<protein>
    <recommendedName>
        <fullName evidence="7">Nudix hydrolase domain-containing protein</fullName>
    </recommendedName>
</protein>
<keyword evidence="4" id="KW-0378">Hydrolase</keyword>
<dbReference type="PANTHER" id="PTHR12992:SF11">
    <property type="entry name" value="MITOCHONDRIAL COENZYME A DIPHOSPHATASE NUDT8"/>
    <property type="match status" value="1"/>
</dbReference>
<dbReference type="InterPro" id="IPR000086">
    <property type="entry name" value="NUDIX_hydrolase_dom"/>
</dbReference>
<organism evidence="8 9">
    <name type="scientific">Candidatus Nitrosocaldus cavascurensis</name>
    <dbReference type="NCBI Taxonomy" id="2058097"/>
    <lineage>
        <taxon>Archaea</taxon>
        <taxon>Nitrososphaerota</taxon>
        <taxon>Nitrososphaeria</taxon>
        <taxon>Candidatus Nitrosocaldales</taxon>
        <taxon>Candidatus Nitrosocaldaceae</taxon>
        <taxon>Candidatus Nitrosocaldus</taxon>
    </lineage>
</organism>
<dbReference type="AlphaFoldDB" id="A0A2K5ASE6"/>
<evidence type="ECO:0000256" key="6">
    <source>
        <dbReference type="ARBA" id="ARBA00023211"/>
    </source>
</evidence>
<keyword evidence="9" id="KW-1185">Reference proteome</keyword>
<keyword evidence="3" id="KW-0479">Metal-binding</keyword>
<proteinExistence type="predicted"/>
<reference evidence="9" key="1">
    <citation type="submission" date="2018-01" db="EMBL/GenBank/DDBJ databases">
        <authorList>
            <person name="Kerou L M."/>
        </authorList>
    </citation>
    <scope>NUCLEOTIDE SEQUENCE [LARGE SCALE GENOMIC DNA]</scope>
    <source>
        <strain evidence="9">SCU2</strain>
    </source>
</reference>
<dbReference type="GO" id="GO:0010945">
    <property type="term" value="F:coenzyme A diphosphatase activity"/>
    <property type="evidence" value="ECO:0007669"/>
    <property type="project" value="InterPro"/>
</dbReference>
<evidence type="ECO:0000256" key="4">
    <source>
        <dbReference type="ARBA" id="ARBA00022801"/>
    </source>
</evidence>
<dbReference type="Proteomes" id="UP000236248">
    <property type="component" value="Chromosome NCAV"/>
</dbReference>
<dbReference type="InterPro" id="IPR045121">
    <property type="entry name" value="CoAse"/>
</dbReference>
<dbReference type="PROSITE" id="PS51462">
    <property type="entry name" value="NUDIX"/>
    <property type="match status" value="1"/>
</dbReference>
<keyword evidence="6" id="KW-0464">Manganese</keyword>
<evidence type="ECO:0000313" key="8">
    <source>
        <dbReference type="EMBL" id="SPC34570.1"/>
    </source>
</evidence>
<name>A0A2K5ASE6_9ARCH</name>
<dbReference type="CDD" id="cd03426">
    <property type="entry name" value="NUDIX_CoAse_Nudt7"/>
    <property type="match status" value="1"/>
</dbReference>
<dbReference type="PANTHER" id="PTHR12992">
    <property type="entry name" value="NUDIX HYDROLASE"/>
    <property type="match status" value="1"/>
</dbReference>
<accession>A0A2K5ASE6</accession>
<evidence type="ECO:0000256" key="5">
    <source>
        <dbReference type="ARBA" id="ARBA00022842"/>
    </source>
</evidence>
<dbReference type="EMBL" id="LT981265">
    <property type="protein sequence ID" value="SPC34570.1"/>
    <property type="molecule type" value="Genomic_DNA"/>
</dbReference>
<dbReference type="Pfam" id="PF00293">
    <property type="entry name" value="NUDIX"/>
    <property type="match status" value="1"/>
</dbReference>